<organism evidence="1 2">
    <name type="scientific">Leptospira ilyithenensis</name>
    <dbReference type="NCBI Taxonomy" id="2484901"/>
    <lineage>
        <taxon>Bacteria</taxon>
        <taxon>Pseudomonadati</taxon>
        <taxon>Spirochaetota</taxon>
        <taxon>Spirochaetia</taxon>
        <taxon>Leptospirales</taxon>
        <taxon>Leptospiraceae</taxon>
        <taxon>Leptospira</taxon>
    </lineage>
</organism>
<comment type="caution">
    <text evidence="1">The sequence shown here is derived from an EMBL/GenBank/DDBJ whole genome shotgun (WGS) entry which is preliminary data.</text>
</comment>
<proteinExistence type="predicted"/>
<dbReference type="RefSeq" id="WP_135763288.1">
    <property type="nucleotide sequence ID" value="NZ_RQHV01000036.1"/>
</dbReference>
<protein>
    <submittedName>
        <fullName evidence="1">Uncharacterized protein</fullName>
    </submittedName>
</protein>
<dbReference type="OrthoDB" id="342248at2"/>
<dbReference type="EMBL" id="RQHV01000036">
    <property type="protein sequence ID" value="TGN11840.1"/>
    <property type="molecule type" value="Genomic_DNA"/>
</dbReference>
<dbReference type="Proteomes" id="UP000298264">
    <property type="component" value="Unassembled WGS sequence"/>
</dbReference>
<evidence type="ECO:0000313" key="2">
    <source>
        <dbReference type="Proteomes" id="UP000298264"/>
    </source>
</evidence>
<accession>A0A4R9LUH4</accession>
<evidence type="ECO:0000313" key="1">
    <source>
        <dbReference type="EMBL" id="TGN11840.1"/>
    </source>
</evidence>
<gene>
    <name evidence="1" type="ORF">EHS11_04840</name>
</gene>
<reference evidence="1" key="1">
    <citation type="journal article" date="2019" name="PLoS Negl. Trop. Dis.">
        <title>Revisiting the worldwide diversity of Leptospira species in the environment.</title>
        <authorList>
            <person name="Vincent A.T."/>
            <person name="Schiettekatte O."/>
            <person name="Bourhy P."/>
            <person name="Veyrier F.J."/>
            <person name="Picardeau M."/>
        </authorList>
    </citation>
    <scope>NUCLEOTIDE SEQUENCE [LARGE SCALE GENOMIC DNA]</scope>
    <source>
        <strain evidence="1">201400974</strain>
    </source>
</reference>
<name>A0A4R9LUH4_9LEPT</name>
<dbReference type="AlphaFoldDB" id="A0A4R9LUH4"/>
<keyword evidence="2" id="KW-1185">Reference proteome</keyword>
<sequence>MALSIRLPLFLSLLFFGVNFVLCAWTHMEKPEGPFRLGDSIIRYAEELEKFDSKPSYTKLAPHHSNLL</sequence>